<organism evidence="2">
    <name type="scientific">Clastoptera arizonana</name>
    <name type="common">Arizona spittle bug</name>
    <dbReference type="NCBI Taxonomy" id="38151"/>
    <lineage>
        <taxon>Eukaryota</taxon>
        <taxon>Metazoa</taxon>
        <taxon>Ecdysozoa</taxon>
        <taxon>Arthropoda</taxon>
        <taxon>Hexapoda</taxon>
        <taxon>Insecta</taxon>
        <taxon>Pterygota</taxon>
        <taxon>Neoptera</taxon>
        <taxon>Paraneoptera</taxon>
        <taxon>Hemiptera</taxon>
        <taxon>Auchenorrhyncha</taxon>
        <taxon>Cercopoidea</taxon>
        <taxon>Clastopteridae</taxon>
        <taxon>Clastoptera</taxon>
    </lineage>
</organism>
<proteinExistence type="predicted"/>
<feature type="chain" id="PRO_5008580466" evidence="1">
    <location>
        <begin position="23"/>
        <end position="184"/>
    </location>
</feature>
<evidence type="ECO:0000313" key="2">
    <source>
        <dbReference type="EMBL" id="JAS14021.1"/>
    </source>
</evidence>
<evidence type="ECO:0000256" key="1">
    <source>
        <dbReference type="SAM" id="SignalP"/>
    </source>
</evidence>
<protein>
    <submittedName>
        <fullName evidence="2">Uncharacterized protein</fullName>
    </submittedName>
</protein>
<dbReference type="EMBL" id="GEDC01023277">
    <property type="protein sequence ID" value="JAS14021.1"/>
    <property type="molecule type" value="Transcribed_RNA"/>
</dbReference>
<dbReference type="AlphaFoldDB" id="A0A1B6CL10"/>
<gene>
    <name evidence="2" type="ORF">g.41582</name>
</gene>
<reference evidence="2" key="1">
    <citation type="submission" date="2015-12" db="EMBL/GenBank/DDBJ databases">
        <title>De novo transcriptome assembly of four potential Pierce s Disease insect vectors from Arizona vineyards.</title>
        <authorList>
            <person name="Tassone E.E."/>
        </authorList>
    </citation>
    <scope>NUCLEOTIDE SEQUENCE</scope>
</reference>
<keyword evidence="1" id="KW-0732">Signal</keyword>
<feature type="signal peptide" evidence="1">
    <location>
        <begin position="1"/>
        <end position="22"/>
    </location>
</feature>
<sequence>MSIMKVKVALLTFICIFVTSLAHYFENRKSLAMLRNKIFLKAKESNDVTNKYLEKNTDMNITPEERYKNYEEIVLSQTQVLVLALKIFIAKCSSGFGETHIAIKDALENIVLKKREMIDLPIHVKNQEMYILINKILDARIRLYASNVVPTHRLKMLTHPRLNFFLKTNKLCNNISYFDSYHKP</sequence>
<name>A0A1B6CL10_9HEMI</name>
<accession>A0A1B6CL10</accession>